<feature type="transmembrane region" description="Helical" evidence="2">
    <location>
        <begin position="1116"/>
        <end position="1136"/>
    </location>
</feature>
<sequence>MVGFPIPVNQAKRVCERHLPAEWTFRRLGLRLALLLVTTGIFASEAGLDAAVAQQTPSGVPAGWMTEPPMEIPQPSPVSPPGTSQPSQGGGPPSTSAPQAAPATETNQPGPPAGTTPSTPQPGPPTVEEVKPEQIYLRDSDGSLKLMLGWTMAQFEELVRLRDALEQRSRPPAYALEEVNITGKAFDRYAELLIECKVRVLTDTPVRIPLGLGQIILREIPRRPDGGQLLIFRSQNDGGYVVFLEGKKDSLEDITLQAWVPVIENGNDRRLVLSVPETPVSQLEIELPAENPTVTLGPGATLVGTETTATKTTRVKVSGLGPGFEMAWHGEATPEKEKPPILETVGLVIIRTSGTNVDFDARLTIRTYTTPFDRVRIRLPEGASLLPTSASGYTVTEVAGNSDEGGSGRVVEVSFPKKMVGPVEIRLNARRPVNSQNWMNLAGFSVEDAVRQWGYVAVAVTADQTLVWGNLASVRQIDRVPNTQESIEPAASFEYYSQPYTLFVKVVPRVSILSVSPQYRVDFSTTELLLQGSLSCEVRGGDVSTIELEKSGWQISEVTLRGEDVPLVLAESEGSVITIALPQRMSGKFEINFKARQDPPARGEVFRLTFPRVKASRIQPSELILVAAPNIDFRPRLQESEGVMTAAVSGSNPAVPNVFAWRLASPGAILAAEWDIRPREMTVEIETRAQVQGNQAEIEQRLRFQVAYQPWAEPWRLVGPRELDGKVVALLDGRPVEMKKAVGGPPANSPPAVLPENSASEYLVTPLTPVLGVAELVLRYSYPFPVGEAESFRWRLPLIQPRDGQLLGHRLMVTLPVGWAVDRINPPWEARTSTVPAGMKSVPLEFATSAPVGEATIWLKILEIAGTRAAVVEKLLIQTRMDRNMRQDRCVMEFRTARPNLLVRLPRAVRGDVAQIWLDGRAIQARVSGRSEVMIPLTGTEGEIASAQDTLHHLEIWYELPRFRSDWGRTRLELPQIEDPVFLRWMYWEIVLLPDEHIVWTSSPLTMEYRWSWLGYFWGRVPSLSEEELEKWAGVNEGWLHVSVPANRYLFSSLRTVSVADVWTFRRPWIVAVCSGAVVLLGWGWIYLGRSWKRLVALGVIGFLVVLGLLRPDAALLVAEASALGIGLAILSWFLYRAVTPPQPSRVAISSWGERTSMDTVVCQRSLDDAACTVPSGESTTHSHV</sequence>
<reference evidence="3 4" key="1">
    <citation type="journal article" name="Front. Microbiol.">
        <title>Sugar Metabolism of the First Thermophilic Planctomycete Thermogutta terrifontis: Comparative Genomic and Transcriptomic Approaches.</title>
        <authorList>
            <person name="Elcheninov A.G."/>
            <person name="Menzel P."/>
            <person name="Gudbergsdottir S.R."/>
            <person name="Slesarev A.I."/>
            <person name="Kadnikov V.V."/>
            <person name="Krogh A."/>
            <person name="Bonch-Osmolovskaya E.A."/>
            <person name="Peng X."/>
            <person name="Kublanov I.V."/>
        </authorList>
    </citation>
    <scope>NUCLEOTIDE SEQUENCE [LARGE SCALE GENOMIC DNA]</scope>
    <source>
        <strain evidence="3 4">R1</strain>
    </source>
</reference>
<feature type="compositionally biased region" description="Pro residues" evidence="1">
    <location>
        <begin position="109"/>
        <end position="125"/>
    </location>
</feature>
<gene>
    <name evidence="3" type="ORF">THTE_3312</name>
</gene>
<protein>
    <submittedName>
        <fullName evidence="3">Uncharacterized protein</fullName>
    </submittedName>
</protein>
<dbReference type="EMBL" id="CP018477">
    <property type="protein sequence ID" value="ASV75914.1"/>
    <property type="molecule type" value="Genomic_DNA"/>
</dbReference>
<keyword evidence="2" id="KW-0812">Transmembrane</keyword>
<organism evidence="3 4">
    <name type="scientific">Thermogutta terrifontis</name>
    <dbReference type="NCBI Taxonomy" id="1331910"/>
    <lineage>
        <taxon>Bacteria</taxon>
        <taxon>Pseudomonadati</taxon>
        <taxon>Planctomycetota</taxon>
        <taxon>Planctomycetia</taxon>
        <taxon>Pirellulales</taxon>
        <taxon>Thermoguttaceae</taxon>
        <taxon>Thermogutta</taxon>
    </lineage>
</organism>
<feature type="transmembrane region" description="Helical" evidence="2">
    <location>
        <begin position="1095"/>
        <end position="1110"/>
    </location>
</feature>
<feature type="region of interest" description="Disordered" evidence="1">
    <location>
        <begin position="59"/>
        <end position="132"/>
    </location>
</feature>
<accession>A0A286RIX8</accession>
<keyword evidence="2" id="KW-0472">Membrane</keyword>
<evidence type="ECO:0000256" key="2">
    <source>
        <dbReference type="SAM" id="Phobius"/>
    </source>
</evidence>
<keyword evidence="2" id="KW-1133">Transmembrane helix</keyword>
<feature type="compositionally biased region" description="Pro residues" evidence="1">
    <location>
        <begin position="70"/>
        <end position="80"/>
    </location>
</feature>
<feature type="transmembrane region" description="Helical" evidence="2">
    <location>
        <begin position="1069"/>
        <end position="1088"/>
    </location>
</feature>
<dbReference type="Proteomes" id="UP000215086">
    <property type="component" value="Chromosome"/>
</dbReference>
<dbReference type="KEGG" id="ttf:THTE_3312"/>
<evidence type="ECO:0000313" key="3">
    <source>
        <dbReference type="EMBL" id="ASV75914.1"/>
    </source>
</evidence>
<name>A0A286RIX8_9BACT</name>
<keyword evidence="4" id="KW-1185">Reference proteome</keyword>
<dbReference type="AlphaFoldDB" id="A0A286RIX8"/>
<feature type="compositionally biased region" description="Low complexity" evidence="1">
    <location>
        <begin position="81"/>
        <end position="104"/>
    </location>
</feature>
<evidence type="ECO:0000313" key="4">
    <source>
        <dbReference type="Proteomes" id="UP000215086"/>
    </source>
</evidence>
<evidence type="ECO:0000256" key="1">
    <source>
        <dbReference type="SAM" id="MobiDB-lite"/>
    </source>
</evidence>
<proteinExistence type="predicted"/>